<evidence type="ECO:0000256" key="3">
    <source>
        <dbReference type="ARBA" id="ARBA00023065"/>
    </source>
</evidence>
<dbReference type="AlphaFoldDB" id="A0A9P0FF78"/>
<dbReference type="Gene3D" id="6.10.250.1620">
    <property type="match status" value="1"/>
</dbReference>
<evidence type="ECO:0000313" key="5">
    <source>
        <dbReference type="Proteomes" id="UP001154078"/>
    </source>
</evidence>
<sequence length="211" mass="24428">MDSPMDGTRIMESLILSDALEKEEEIQIMAEDEFQRKKREIVKVKVAEIDKIWAEKHKKLMTEHAMQVDKYQHDSKMKVQEARTKCVEMIEADVMQGLVEHIKNEKNYRVILKQLIVQALCMLLEREVSISVMKRDVDLVKKVLDEAAKEYRKLSGETVKITISNQILGNDCIGGVKAYAKDNKILLDNTLIVRIRQTIDSNLPLIRLIYT</sequence>
<protein>
    <recommendedName>
        <fullName evidence="6">V-type proton ATPase subunit E</fullName>
    </recommendedName>
</protein>
<proteinExistence type="inferred from homology"/>
<keyword evidence="3" id="KW-0406">Ion transport</keyword>
<comment type="similarity">
    <text evidence="1">Belongs to the V-ATPase E subunit family.</text>
</comment>
<accession>A0A9P0FF78</accession>
<evidence type="ECO:0000313" key="4">
    <source>
        <dbReference type="EMBL" id="CAH0553961.1"/>
    </source>
</evidence>
<evidence type="ECO:0000256" key="2">
    <source>
        <dbReference type="ARBA" id="ARBA00022448"/>
    </source>
</evidence>
<dbReference type="SUPFAM" id="SSF160527">
    <property type="entry name" value="V-type ATPase subunit E-like"/>
    <property type="match status" value="1"/>
</dbReference>
<keyword evidence="2" id="KW-0813">Transport</keyword>
<dbReference type="OrthoDB" id="10263003at2759"/>
<keyword evidence="5" id="KW-1185">Reference proteome</keyword>
<dbReference type="EMBL" id="OV121134">
    <property type="protein sequence ID" value="CAH0553961.1"/>
    <property type="molecule type" value="Genomic_DNA"/>
</dbReference>
<dbReference type="GO" id="GO:0033178">
    <property type="term" value="C:proton-transporting two-sector ATPase complex, catalytic domain"/>
    <property type="evidence" value="ECO:0007669"/>
    <property type="project" value="InterPro"/>
</dbReference>
<dbReference type="InterPro" id="IPR002842">
    <property type="entry name" value="ATPase_V1_Esu"/>
</dbReference>
<dbReference type="Gene3D" id="3.30.2320.30">
    <property type="entry name" value="ATP synthase, E subunit, C-terminal"/>
    <property type="match status" value="1"/>
</dbReference>
<evidence type="ECO:0008006" key="6">
    <source>
        <dbReference type="Google" id="ProtNLM"/>
    </source>
</evidence>
<reference evidence="4" key="1">
    <citation type="submission" date="2021-12" db="EMBL/GenBank/DDBJ databases">
        <authorList>
            <person name="King R."/>
        </authorList>
    </citation>
    <scope>NUCLEOTIDE SEQUENCE</scope>
</reference>
<dbReference type="InterPro" id="IPR038495">
    <property type="entry name" value="ATPase_E_C"/>
</dbReference>
<dbReference type="PANTHER" id="PTHR45715">
    <property type="entry name" value="ATPASE H+-TRANSPORTING V1 SUBUNIT E1A-RELATED"/>
    <property type="match status" value="1"/>
</dbReference>
<dbReference type="Pfam" id="PF01991">
    <property type="entry name" value="vATP-synt_E"/>
    <property type="match status" value="1"/>
</dbReference>
<evidence type="ECO:0000256" key="1">
    <source>
        <dbReference type="ARBA" id="ARBA00005901"/>
    </source>
</evidence>
<dbReference type="Proteomes" id="UP001154078">
    <property type="component" value="Chromosome 3"/>
</dbReference>
<gene>
    <name evidence="4" type="ORF">MELIAE_LOCUS5837</name>
</gene>
<organism evidence="4 5">
    <name type="scientific">Brassicogethes aeneus</name>
    <name type="common">Rape pollen beetle</name>
    <name type="synonym">Meligethes aeneus</name>
    <dbReference type="NCBI Taxonomy" id="1431903"/>
    <lineage>
        <taxon>Eukaryota</taxon>
        <taxon>Metazoa</taxon>
        <taxon>Ecdysozoa</taxon>
        <taxon>Arthropoda</taxon>
        <taxon>Hexapoda</taxon>
        <taxon>Insecta</taxon>
        <taxon>Pterygota</taxon>
        <taxon>Neoptera</taxon>
        <taxon>Endopterygota</taxon>
        <taxon>Coleoptera</taxon>
        <taxon>Polyphaga</taxon>
        <taxon>Cucujiformia</taxon>
        <taxon>Nitidulidae</taxon>
        <taxon>Meligethinae</taxon>
        <taxon>Brassicogethes</taxon>
    </lineage>
</organism>
<name>A0A9P0FF78_BRAAE</name>
<dbReference type="GO" id="GO:0046961">
    <property type="term" value="F:proton-transporting ATPase activity, rotational mechanism"/>
    <property type="evidence" value="ECO:0007669"/>
    <property type="project" value="InterPro"/>
</dbReference>